<evidence type="ECO:0000256" key="2">
    <source>
        <dbReference type="ARBA" id="ARBA00008066"/>
    </source>
</evidence>
<keyword evidence="4 9" id="KW-0812">Transmembrane</keyword>
<feature type="compositionally biased region" description="Low complexity" evidence="8">
    <location>
        <begin position="36"/>
        <end position="51"/>
    </location>
</feature>
<name>A0A1X2GD31_9FUNG</name>
<protein>
    <recommendedName>
        <fullName evidence="10">Amino acid transporter transmembrane domain-containing protein</fullName>
    </recommendedName>
</protein>
<evidence type="ECO:0000256" key="8">
    <source>
        <dbReference type="SAM" id="MobiDB-lite"/>
    </source>
</evidence>
<evidence type="ECO:0000256" key="1">
    <source>
        <dbReference type="ARBA" id="ARBA00004141"/>
    </source>
</evidence>
<evidence type="ECO:0000256" key="6">
    <source>
        <dbReference type="ARBA" id="ARBA00022989"/>
    </source>
</evidence>
<feature type="transmembrane region" description="Helical" evidence="9">
    <location>
        <begin position="142"/>
        <end position="163"/>
    </location>
</feature>
<feature type="transmembrane region" description="Helical" evidence="9">
    <location>
        <begin position="333"/>
        <end position="357"/>
    </location>
</feature>
<evidence type="ECO:0000259" key="10">
    <source>
        <dbReference type="Pfam" id="PF01490"/>
    </source>
</evidence>
<feature type="transmembrane region" description="Helical" evidence="9">
    <location>
        <begin position="369"/>
        <end position="392"/>
    </location>
</feature>
<evidence type="ECO:0000313" key="12">
    <source>
        <dbReference type="Proteomes" id="UP000242146"/>
    </source>
</evidence>
<comment type="similarity">
    <text evidence="2">Belongs to the amino acid/polyamine transporter 2 family.</text>
</comment>
<evidence type="ECO:0000256" key="5">
    <source>
        <dbReference type="ARBA" id="ARBA00022970"/>
    </source>
</evidence>
<dbReference type="PANTHER" id="PTHR22950">
    <property type="entry name" value="AMINO ACID TRANSPORTER"/>
    <property type="match status" value="1"/>
</dbReference>
<evidence type="ECO:0000313" key="11">
    <source>
        <dbReference type="EMBL" id="ORX50956.1"/>
    </source>
</evidence>
<organism evidence="11 12">
    <name type="scientific">Hesseltinella vesiculosa</name>
    <dbReference type="NCBI Taxonomy" id="101127"/>
    <lineage>
        <taxon>Eukaryota</taxon>
        <taxon>Fungi</taxon>
        <taxon>Fungi incertae sedis</taxon>
        <taxon>Mucoromycota</taxon>
        <taxon>Mucoromycotina</taxon>
        <taxon>Mucoromycetes</taxon>
        <taxon>Mucorales</taxon>
        <taxon>Cunninghamellaceae</taxon>
        <taxon>Hesseltinella</taxon>
    </lineage>
</organism>
<dbReference type="GO" id="GO:0016020">
    <property type="term" value="C:membrane"/>
    <property type="evidence" value="ECO:0007669"/>
    <property type="project" value="UniProtKB-SubCell"/>
</dbReference>
<dbReference type="InterPro" id="IPR013057">
    <property type="entry name" value="AA_transpt_TM"/>
</dbReference>
<dbReference type="STRING" id="101127.A0A1X2GD31"/>
<dbReference type="PANTHER" id="PTHR22950:SF458">
    <property type="entry name" value="SODIUM-COUPLED NEUTRAL AMINO ACID TRANSPORTER 11-RELATED"/>
    <property type="match status" value="1"/>
</dbReference>
<dbReference type="GO" id="GO:0005783">
    <property type="term" value="C:endoplasmic reticulum"/>
    <property type="evidence" value="ECO:0007669"/>
    <property type="project" value="EnsemblFungi"/>
</dbReference>
<keyword evidence="12" id="KW-1185">Reference proteome</keyword>
<proteinExistence type="inferred from homology"/>
<dbReference type="EMBL" id="MCGT01000022">
    <property type="protein sequence ID" value="ORX50956.1"/>
    <property type="molecule type" value="Genomic_DNA"/>
</dbReference>
<keyword evidence="6 9" id="KW-1133">Transmembrane helix</keyword>
<dbReference type="OrthoDB" id="28208at2759"/>
<feature type="transmembrane region" description="Helical" evidence="9">
    <location>
        <begin position="214"/>
        <end position="239"/>
    </location>
</feature>
<feature type="compositionally biased region" description="Basic and acidic residues" evidence="8">
    <location>
        <begin position="55"/>
        <end position="69"/>
    </location>
</feature>
<evidence type="ECO:0000256" key="9">
    <source>
        <dbReference type="SAM" id="Phobius"/>
    </source>
</evidence>
<feature type="region of interest" description="Disordered" evidence="8">
    <location>
        <begin position="1"/>
        <end position="78"/>
    </location>
</feature>
<dbReference type="Pfam" id="PF01490">
    <property type="entry name" value="Aa_trans"/>
    <property type="match status" value="1"/>
</dbReference>
<sequence>MTERQKLLFELSQDELDMHEAPYITASSSARRRSTELCTTPSSSTLTSLSSQKSGQDKPSRPSSFDHEAPSSPRQAQEYSYSYTATTEYAQLDVDDSEVSTPFRAHDQRHALLLNDDDLDEESSMDSQQESKYRLPSEGGTVFTSFLNMANSIIGAGIIGIPYSVREAGFGMGIILLILLTVVVDWTIRLLIFDGKLASRTTYQDLLEFAFGRPGLIAISIFQFAFAFGGICAYCVIIGDTIPHVIRSLFPSIQNTPVLWIFGDRNLCIAFFVLFVSYPLSLYRDISKLAKTSALALVAIVFITVSVAVEGPKTPVELRGDPSVRFNFSNNEVFQAIAVISFAFVCHHNSFLIFGSLKQPSLNRFAQVTHWSMAIAFITCMVLGLSGFLVFTDKTAGNILNNFPSDNVFINIARLAFGLNMFTTIPLETFVCREVLETFFWPSHSFHLKRHFTITTVLTLIGLTISLLTCNLGILLELTGAFSATALAYILPPLCYLKLATGSLWHWSKLPHWCCLVFGLTIMIVSSFYSLQKVFTGHQDAVSCDV</sequence>
<feature type="transmembrane region" description="Helical" evidence="9">
    <location>
        <begin position="481"/>
        <end position="501"/>
    </location>
</feature>
<dbReference type="Proteomes" id="UP000242146">
    <property type="component" value="Unassembled WGS sequence"/>
</dbReference>
<feature type="transmembrane region" description="Helical" evidence="9">
    <location>
        <begin position="259"/>
        <end position="280"/>
    </location>
</feature>
<reference evidence="11 12" key="1">
    <citation type="submission" date="2016-07" db="EMBL/GenBank/DDBJ databases">
        <title>Pervasive Adenine N6-methylation of Active Genes in Fungi.</title>
        <authorList>
            <consortium name="DOE Joint Genome Institute"/>
            <person name="Mondo S.J."/>
            <person name="Dannebaum R.O."/>
            <person name="Kuo R.C."/>
            <person name="Labutti K."/>
            <person name="Haridas S."/>
            <person name="Kuo A."/>
            <person name="Salamov A."/>
            <person name="Ahrendt S.R."/>
            <person name="Lipzen A."/>
            <person name="Sullivan W."/>
            <person name="Andreopoulos W.B."/>
            <person name="Clum A."/>
            <person name="Lindquist E."/>
            <person name="Daum C."/>
            <person name="Ramamoorthy G.K."/>
            <person name="Gryganskyi A."/>
            <person name="Culley D."/>
            <person name="Magnuson J.K."/>
            <person name="James T.Y."/>
            <person name="O'Malley M.A."/>
            <person name="Stajich J.E."/>
            <person name="Spatafora J.W."/>
            <person name="Visel A."/>
            <person name="Grigoriev I.V."/>
        </authorList>
    </citation>
    <scope>NUCLEOTIDE SEQUENCE [LARGE SCALE GENOMIC DNA]</scope>
    <source>
        <strain evidence="11 12">NRRL 3301</strain>
    </source>
</reference>
<feature type="domain" description="Amino acid transporter transmembrane" evidence="10">
    <location>
        <begin position="139"/>
        <end position="528"/>
    </location>
</feature>
<dbReference type="AlphaFoldDB" id="A0A1X2GD31"/>
<feature type="transmembrane region" description="Helical" evidence="9">
    <location>
        <begin position="452"/>
        <end position="475"/>
    </location>
</feature>
<comment type="caution">
    <text evidence="11">The sequence shown here is derived from an EMBL/GenBank/DDBJ whole genome shotgun (WGS) entry which is preliminary data.</text>
</comment>
<evidence type="ECO:0000256" key="7">
    <source>
        <dbReference type="ARBA" id="ARBA00023136"/>
    </source>
</evidence>
<feature type="transmembrane region" description="Helical" evidence="9">
    <location>
        <begin position="292"/>
        <end position="309"/>
    </location>
</feature>
<dbReference type="GO" id="GO:0015179">
    <property type="term" value="F:L-amino acid transmembrane transporter activity"/>
    <property type="evidence" value="ECO:0007669"/>
    <property type="project" value="TreeGrafter"/>
</dbReference>
<feature type="transmembrane region" description="Helical" evidence="9">
    <location>
        <begin position="412"/>
        <end position="431"/>
    </location>
</feature>
<keyword evidence="7 9" id="KW-0472">Membrane</keyword>
<accession>A0A1X2GD31</accession>
<feature type="transmembrane region" description="Helical" evidence="9">
    <location>
        <begin position="169"/>
        <end position="193"/>
    </location>
</feature>
<keyword evidence="5" id="KW-0029">Amino-acid transport</keyword>
<gene>
    <name evidence="11" type="ORF">DM01DRAFT_1337563</name>
</gene>
<evidence type="ECO:0000256" key="4">
    <source>
        <dbReference type="ARBA" id="ARBA00022692"/>
    </source>
</evidence>
<keyword evidence="3" id="KW-0813">Transport</keyword>
<comment type="subcellular location">
    <subcellularLocation>
        <location evidence="1">Membrane</location>
        <topology evidence="1">Multi-pass membrane protein</topology>
    </subcellularLocation>
</comment>
<feature type="transmembrane region" description="Helical" evidence="9">
    <location>
        <begin position="513"/>
        <end position="531"/>
    </location>
</feature>
<evidence type="ECO:0000256" key="3">
    <source>
        <dbReference type="ARBA" id="ARBA00022448"/>
    </source>
</evidence>